<name>A0ABX1E051_9HYPH</name>
<evidence type="ECO:0000313" key="1">
    <source>
        <dbReference type="EMBL" id="NKC29142.1"/>
    </source>
</evidence>
<dbReference type="Proteomes" id="UP000568486">
    <property type="component" value="Unassembled WGS sequence"/>
</dbReference>
<organism evidence="1 2">
    <name type="scientific">Brucella ciceri</name>
    <dbReference type="NCBI Taxonomy" id="391287"/>
    <lineage>
        <taxon>Bacteria</taxon>
        <taxon>Pseudomonadati</taxon>
        <taxon>Pseudomonadota</taxon>
        <taxon>Alphaproteobacteria</taxon>
        <taxon>Hyphomicrobiales</taxon>
        <taxon>Brucellaceae</taxon>
        <taxon>Brucella/Ochrobactrum group</taxon>
        <taxon>Brucella</taxon>
    </lineage>
</organism>
<evidence type="ECO:0000313" key="2">
    <source>
        <dbReference type="Proteomes" id="UP000568486"/>
    </source>
</evidence>
<reference evidence="1 2" key="1">
    <citation type="submission" date="2020-03" db="EMBL/GenBank/DDBJ databases">
        <title>Whole genome sequencing of clinical and environmental type strains of Ochrobactrum.</title>
        <authorList>
            <person name="Dharne M."/>
        </authorList>
    </citation>
    <scope>NUCLEOTIDE SEQUENCE [LARGE SCALE GENOMIC DNA]</scope>
    <source>
        <strain evidence="1 2">DSM 22292</strain>
    </source>
</reference>
<gene>
    <name evidence="1" type="ORF">HED52_21595</name>
</gene>
<sequence>MSEVVKLQPVEVGEGFRFNPDAILEAAKGKGFTTVAVLGQLEDGSFWVSGSANAGETLILMERAKRQICFGDE</sequence>
<proteinExistence type="predicted"/>
<comment type="caution">
    <text evidence="1">The sequence shown here is derived from an EMBL/GenBank/DDBJ whole genome shotgun (WGS) entry which is preliminary data.</text>
</comment>
<dbReference type="EMBL" id="JAAVLR010000002">
    <property type="protein sequence ID" value="NKC29142.1"/>
    <property type="molecule type" value="Genomic_DNA"/>
</dbReference>
<accession>A0ABX1E051</accession>
<protein>
    <submittedName>
        <fullName evidence="1">Phosphoribosylformylglycinamidine synthase</fullName>
    </submittedName>
</protein>
<keyword evidence="2" id="KW-1185">Reference proteome</keyword>
<dbReference type="RefSeq" id="WP_025091507.1">
    <property type="nucleotide sequence ID" value="NZ_JBHEEV010000012.1"/>
</dbReference>